<feature type="compositionally biased region" description="Basic residues" evidence="1">
    <location>
        <begin position="22"/>
        <end position="41"/>
    </location>
</feature>
<protein>
    <submittedName>
        <fullName evidence="2">Uncharacterized protein</fullName>
    </submittedName>
</protein>
<proteinExistence type="predicted"/>
<feature type="region of interest" description="Disordered" evidence="1">
    <location>
        <begin position="1"/>
        <end position="51"/>
    </location>
</feature>
<evidence type="ECO:0000313" key="2">
    <source>
        <dbReference type="EMBL" id="UOF02584.1"/>
    </source>
</evidence>
<evidence type="ECO:0000313" key="3">
    <source>
        <dbReference type="Proteomes" id="UP000830116"/>
    </source>
</evidence>
<reference evidence="2" key="1">
    <citation type="submission" date="2022-03" db="EMBL/GenBank/DDBJ databases">
        <title>Genome Identification and Characterization of new species Bdellovibrio reynosense LBG001 sp. nov. from a Mexico soil sample.</title>
        <authorList>
            <person name="Camilli A."/>
            <person name="Ajao Y."/>
            <person name="Guo X."/>
        </authorList>
    </citation>
    <scope>NUCLEOTIDE SEQUENCE</scope>
    <source>
        <strain evidence="2">LBG001</strain>
    </source>
</reference>
<accession>A0ABY4CCS3</accession>
<name>A0ABY4CCS3_9BACT</name>
<gene>
    <name evidence="2" type="ORF">MNR06_06420</name>
</gene>
<dbReference type="Proteomes" id="UP000830116">
    <property type="component" value="Chromosome"/>
</dbReference>
<dbReference type="EMBL" id="CP093442">
    <property type="protein sequence ID" value="UOF02584.1"/>
    <property type="molecule type" value="Genomic_DNA"/>
</dbReference>
<dbReference type="RefSeq" id="WP_243540265.1">
    <property type="nucleotide sequence ID" value="NZ_CP093442.1"/>
</dbReference>
<feature type="compositionally biased region" description="Basic and acidic residues" evidence="1">
    <location>
        <begin position="42"/>
        <end position="51"/>
    </location>
</feature>
<sequence>MPEIKHYDGKKKHSTKTQAAKKGSHHASHSKPHAAKKRRPHHDMAADKHHEDETVKLAEAVLEDTEAINTEAANEGITKEEIFVAEVISEEDTNHGHPDRSDIGEERLKVHLDFYGSELLRQKAPKVMEVADTVADEWMHDGNFEGLPVGNPLAQIAAAKALRTAKDVEKKLEEKGVITMAKMGLDYVKSKIEKRNT</sequence>
<evidence type="ECO:0000256" key="1">
    <source>
        <dbReference type="SAM" id="MobiDB-lite"/>
    </source>
</evidence>
<keyword evidence="3" id="KW-1185">Reference proteome</keyword>
<organism evidence="2 3">
    <name type="scientific">Bdellovibrio reynosensis</name>
    <dbReference type="NCBI Taxonomy" id="2835041"/>
    <lineage>
        <taxon>Bacteria</taxon>
        <taxon>Pseudomonadati</taxon>
        <taxon>Bdellovibrionota</taxon>
        <taxon>Bdellovibrionia</taxon>
        <taxon>Bdellovibrionales</taxon>
        <taxon>Pseudobdellovibrionaceae</taxon>
        <taxon>Bdellovibrio</taxon>
    </lineage>
</organism>